<dbReference type="AlphaFoldDB" id="A0A9W4SZV0"/>
<keyword evidence="4" id="KW-1185">Reference proteome</keyword>
<sequence length="599" mass="68711">MSAIEDKISLPSNLKYEEYWLSTNLQQWSVESFDMFWIQKNPSLHQKKEQAHSSLGDELIILAGASDKRVAEKAQSLKKLLKEGLDAVLTRWGGEARRLHPLYDSFACNYKTSEISNIIWDSSEEIAKSQVRLTLNELLTKMNIKTSFVAEIGSSKRPSKSMQDNNATASDSNKKIKTTNTDKIESDYNGLEESEVQLIDRVQSEELASVEKPNVTRRLDGTKEDNTEENFINSVIHASNTFGQVQFPIYYSKLKYLWDNQDAVAYHVIDLGNKEILTQVHELLDEDELKLLYNRLVLDDENMYIDEKTRNETKNMKGESENFNELIDEMEGKVRQLNGLPEKYHYLSNTFPIPAQHYDQSKMPDMFIIKSVSSHLDTIIKMNGAMINTPERTWTAHVLAYLFFVTFCFIDSLNYFSCERNIATKIDVPENDFKADGVLELFERPIQIPLFLLEVSEGPKNPDPDKINEDRQKLMKEGVFAINKFMTRTKLPTWEVCSKLKVFLAQGFSDNVEIGQMIFIGPGLYLFAPFTIPALTIPTSTDNLEHVSRLIRALLCLRYNVLKEIKIFKKFAKEGQRYIAKPLIKYATGVTPGRHKAVT</sequence>
<feature type="non-terminal residue" evidence="3">
    <location>
        <position position="599"/>
    </location>
</feature>
<name>A0A9W4SZV0_9GLOM</name>
<keyword evidence="2" id="KW-1133">Transmembrane helix</keyword>
<organism evidence="3 4">
    <name type="scientific">Funneliformis geosporum</name>
    <dbReference type="NCBI Taxonomy" id="1117311"/>
    <lineage>
        <taxon>Eukaryota</taxon>
        <taxon>Fungi</taxon>
        <taxon>Fungi incertae sedis</taxon>
        <taxon>Mucoromycota</taxon>
        <taxon>Glomeromycotina</taxon>
        <taxon>Glomeromycetes</taxon>
        <taxon>Glomerales</taxon>
        <taxon>Glomeraceae</taxon>
        <taxon>Funneliformis</taxon>
    </lineage>
</organism>
<keyword evidence="2" id="KW-0812">Transmembrane</keyword>
<proteinExistence type="predicted"/>
<gene>
    <name evidence="3" type="ORF">FWILDA_LOCUS12677</name>
</gene>
<feature type="transmembrane region" description="Helical" evidence="2">
    <location>
        <begin position="394"/>
        <end position="416"/>
    </location>
</feature>
<keyword evidence="2" id="KW-0472">Membrane</keyword>
<evidence type="ECO:0000313" key="3">
    <source>
        <dbReference type="EMBL" id="CAI2186637.1"/>
    </source>
</evidence>
<reference evidence="3" key="1">
    <citation type="submission" date="2022-08" db="EMBL/GenBank/DDBJ databases">
        <authorList>
            <person name="Kallberg Y."/>
            <person name="Tangrot J."/>
            <person name="Rosling A."/>
        </authorList>
    </citation>
    <scope>NUCLEOTIDE SEQUENCE</scope>
    <source>
        <strain evidence="3">Wild A</strain>
    </source>
</reference>
<evidence type="ECO:0000313" key="4">
    <source>
        <dbReference type="Proteomes" id="UP001153678"/>
    </source>
</evidence>
<evidence type="ECO:0000256" key="2">
    <source>
        <dbReference type="SAM" id="Phobius"/>
    </source>
</evidence>
<protein>
    <submittedName>
        <fullName evidence="3">17572_t:CDS:1</fullName>
    </submittedName>
</protein>
<dbReference type="OrthoDB" id="2381955at2759"/>
<evidence type="ECO:0000256" key="1">
    <source>
        <dbReference type="SAM" id="MobiDB-lite"/>
    </source>
</evidence>
<dbReference type="Proteomes" id="UP001153678">
    <property type="component" value="Unassembled WGS sequence"/>
</dbReference>
<dbReference type="EMBL" id="CAMKVN010004231">
    <property type="protein sequence ID" value="CAI2186637.1"/>
    <property type="molecule type" value="Genomic_DNA"/>
</dbReference>
<feature type="compositionally biased region" description="Polar residues" evidence="1">
    <location>
        <begin position="160"/>
        <end position="169"/>
    </location>
</feature>
<accession>A0A9W4SZV0</accession>
<feature type="region of interest" description="Disordered" evidence="1">
    <location>
        <begin position="155"/>
        <end position="179"/>
    </location>
</feature>
<comment type="caution">
    <text evidence="3">The sequence shown here is derived from an EMBL/GenBank/DDBJ whole genome shotgun (WGS) entry which is preliminary data.</text>
</comment>